<evidence type="ECO:0000256" key="7">
    <source>
        <dbReference type="SAM" id="MobiDB-lite"/>
    </source>
</evidence>
<evidence type="ECO:0000313" key="10">
    <source>
        <dbReference type="EMBL" id="WFD02135.1"/>
    </source>
</evidence>
<dbReference type="GO" id="GO:0005886">
    <property type="term" value="C:plasma membrane"/>
    <property type="evidence" value="ECO:0007669"/>
    <property type="project" value="UniProtKB-SubCell"/>
</dbReference>
<sequence length="612" mass="65570">MAQPASLDARGIVVVVVFAIVSFLCIVPVYIPLPLAVSAWLRRLADCTRTRLDIPAEDEQKRDPLDDASRADATDAPDEANEKADEATAGAPEEARSTARDDTRSPARSDAQSPVPDEKRSTAPNYRVRIWLPLTHTSAPVIGVLILLAGTCIGGAEVRAGIAGESGVLPYDVIALFLSLAYIAISLDTTGLLRYLACHVCRRAAFDGRVLYIFLYLFLWLAGVVLGNDPVILSGTAFLVYVTRVAGITPPSAWIWSQFVAANVASAVLVSSNPTNLVIATGFDVSFVEYTAYMVLPSFVSALAALATLMLYFRTLRVHATSRATRWKALFARMNGITSDEPHTYVFIPQKIHSPDIQPRLLLSDPLGAVFCSVVMLAVLGTLIGTSVLGGIEVYQIGIPGAVLCFLRDVVADLLAYRRATPGRTQRQGIVRRLLRIFPATTSTLRRLPLDLVPFAFGMFILVQGLSHVGFVTIMAKGVVKVCTAGAGATVFFMAFLSIVLCNFGGTNIGATILLTKVMQDAAFLDALDPARRPLITKAGMYAVAFGSNLGALGGTFAASLAGLLWRDSLAHHRIHVHAGQFLLWCVATLFPAAAAGLGVLLAEVLYFHIAS</sequence>
<evidence type="ECO:0000256" key="1">
    <source>
        <dbReference type="ARBA" id="ARBA00004651"/>
    </source>
</evidence>
<feature type="transmembrane region" description="Helical" evidence="8">
    <location>
        <begin position="168"/>
        <end position="187"/>
    </location>
</feature>
<feature type="transmembrane region" description="Helical" evidence="8">
    <location>
        <begin position="213"/>
        <end position="241"/>
    </location>
</feature>
<dbReference type="Pfam" id="PF03600">
    <property type="entry name" value="CitMHS"/>
    <property type="match status" value="1"/>
</dbReference>
<reference evidence="10" key="1">
    <citation type="submission" date="2023-03" db="EMBL/GenBank/DDBJ databases">
        <title>Mating type loci evolution in Malassezia.</title>
        <authorList>
            <person name="Coelho M.A."/>
        </authorList>
    </citation>
    <scope>NUCLEOTIDE SEQUENCE</scope>
    <source>
        <strain evidence="10">CBS 7876</strain>
    </source>
</reference>
<dbReference type="PANTHER" id="PTHR43302:SF5">
    <property type="entry name" value="TRANSPORTER ARSB-RELATED"/>
    <property type="match status" value="1"/>
</dbReference>
<dbReference type="PANTHER" id="PTHR43302">
    <property type="entry name" value="TRANSPORTER ARSB-RELATED"/>
    <property type="match status" value="1"/>
</dbReference>
<proteinExistence type="predicted"/>
<evidence type="ECO:0000256" key="4">
    <source>
        <dbReference type="ARBA" id="ARBA00022692"/>
    </source>
</evidence>
<dbReference type="EMBL" id="CP119934">
    <property type="protein sequence ID" value="WFD02135.1"/>
    <property type="molecule type" value="Genomic_DNA"/>
</dbReference>
<comment type="subcellular location">
    <subcellularLocation>
        <location evidence="1">Cell membrane</location>
        <topology evidence="1">Multi-pass membrane protein</topology>
    </subcellularLocation>
</comment>
<protein>
    <recommendedName>
        <fullName evidence="9">Citrate transporter-like domain-containing protein</fullName>
    </recommendedName>
</protein>
<dbReference type="Proteomes" id="UP001214603">
    <property type="component" value="Chromosome 1"/>
</dbReference>
<feature type="compositionally biased region" description="Basic and acidic residues" evidence="7">
    <location>
        <begin position="93"/>
        <end position="107"/>
    </location>
</feature>
<keyword evidence="3" id="KW-1003">Cell membrane</keyword>
<gene>
    <name evidence="10" type="ORF">MOBT1_000816</name>
</gene>
<organism evidence="10 11">
    <name type="scientific">Malassezia obtusa</name>
    <dbReference type="NCBI Taxonomy" id="76774"/>
    <lineage>
        <taxon>Eukaryota</taxon>
        <taxon>Fungi</taxon>
        <taxon>Dikarya</taxon>
        <taxon>Basidiomycota</taxon>
        <taxon>Ustilaginomycotina</taxon>
        <taxon>Malasseziomycetes</taxon>
        <taxon>Malasseziales</taxon>
        <taxon>Malasseziaceae</taxon>
        <taxon>Malassezia</taxon>
    </lineage>
</organism>
<keyword evidence="5 8" id="KW-1133">Transmembrane helix</keyword>
<feature type="compositionally biased region" description="Basic and acidic residues" evidence="7">
    <location>
        <begin position="55"/>
        <end position="73"/>
    </location>
</feature>
<feature type="domain" description="Citrate transporter-like" evidence="9">
    <location>
        <begin position="141"/>
        <end position="523"/>
    </location>
</feature>
<feature type="transmembrane region" description="Helical" evidence="8">
    <location>
        <begin position="539"/>
        <end position="562"/>
    </location>
</feature>
<keyword evidence="4 8" id="KW-0812">Transmembrane</keyword>
<dbReference type="GO" id="GO:0055085">
    <property type="term" value="P:transmembrane transport"/>
    <property type="evidence" value="ECO:0007669"/>
    <property type="project" value="InterPro"/>
</dbReference>
<feature type="transmembrane region" description="Helical" evidence="8">
    <location>
        <begin position="367"/>
        <end position="389"/>
    </location>
</feature>
<evidence type="ECO:0000256" key="2">
    <source>
        <dbReference type="ARBA" id="ARBA00022448"/>
    </source>
</evidence>
<feature type="region of interest" description="Disordered" evidence="7">
    <location>
        <begin position="55"/>
        <end position="121"/>
    </location>
</feature>
<keyword evidence="6 8" id="KW-0472">Membrane</keyword>
<feature type="transmembrane region" description="Helical" evidence="8">
    <location>
        <begin position="290"/>
        <end position="313"/>
    </location>
</feature>
<dbReference type="AlphaFoldDB" id="A0AAF0IR11"/>
<evidence type="ECO:0000313" key="11">
    <source>
        <dbReference type="Proteomes" id="UP001214603"/>
    </source>
</evidence>
<evidence type="ECO:0000256" key="8">
    <source>
        <dbReference type="SAM" id="Phobius"/>
    </source>
</evidence>
<name>A0AAF0IR11_9BASI</name>
<evidence type="ECO:0000256" key="6">
    <source>
        <dbReference type="ARBA" id="ARBA00023136"/>
    </source>
</evidence>
<keyword evidence="2" id="KW-0813">Transport</keyword>
<feature type="transmembrane region" description="Helical" evidence="8">
    <location>
        <begin position="130"/>
        <end position="156"/>
    </location>
</feature>
<keyword evidence="11" id="KW-1185">Reference proteome</keyword>
<feature type="transmembrane region" description="Helical" evidence="8">
    <location>
        <begin position="12"/>
        <end position="31"/>
    </location>
</feature>
<dbReference type="InterPro" id="IPR004680">
    <property type="entry name" value="Cit_transptr-like_dom"/>
</dbReference>
<evidence type="ECO:0000256" key="5">
    <source>
        <dbReference type="ARBA" id="ARBA00022989"/>
    </source>
</evidence>
<evidence type="ECO:0000259" key="9">
    <source>
        <dbReference type="Pfam" id="PF03600"/>
    </source>
</evidence>
<accession>A0AAF0IR11</accession>
<feature type="transmembrane region" description="Helical" evidence="8">
    <location>
        <begin position="582"/>
        <end position="608"/>
    </location>
</feature>
<feature type="transmembrane region" description="Helical" evidence="8">
    <location>
        <begin position="395"/>
        <end position="417"/>
    </location>
</feature>
<evidence type="ECO:0000256" key="3">
    <source>
        <dbReference type="ARBA" id="ARBA00022475"/>
    </source>
</evidence>
<feature type="transmembrane region" description="Helical" evidence="8">
    <location>
        <begin position="491"/>
        <end position="518"/>
    </location>
</feature>
<feature type="transmembrane region" description="Helical" evidence="8">
    <location>
        <begin position="452"/>
        <end position="471"/>
    </location>
</feature>